<protein>
    <submittedName>
        <fullName evidence="7">Putative nitrilotriacetate monooxygenase, subunit A</fullName>
    </submittedName>
</protein>
<proteinExistence type="inferred from homology"/>
<keyword evidence="2" id="KW-0288">FMN</keyword>
<evidence type="ECO:0000259" key="6">
    <source>
        <dbReference type="Pfam" id="PF00296"/>
    </source>
</evidence>
<evidence type="ECO:0000313" key="8">
    <source>
        <dbReference type="Proteomes" id="UP000268096"/>
    </source>
</evidence>
<evidence type="ECO:0000256" key="3">
    <source>
        <dbReference type="ARBA" id="ARBA00023002"/>
    </source>
</evidence>
<evidence type="ECO:0000313" key="7">
    <source>
        <dbReference type="EMBL" id="RMT51076.1"/>
    </source>
</evidence>
<dbReference type="GO" id="GO:0016705">
    <property type="term" value="F:oxidoreductase activity, acting on paired donors, with incorporation or reduction of molecular oxygen"/>
    <property type="evidence" value="ECO:0007669"/>
    <property type="project" value="InterPro"/>
</dbReference>
<organism evidence="7 8">
    <name type="scientific">Pseudomonas syringae pv. solidagae</name>
    <dbReference type="NCBI Taxonomy" id="264458"/>
    <lineage>
        <taxon>Bacteria</taxon>
        <taxon>Pseudomonadati</taxon>
        <taxon>Pseudomonadota</taxon>
        <taxon>Gammaproteobacteria</taxon>
        <taxon>Pseudomonadales</taxon>
        <taxon>Pseudomonadaceae</taxon>
        <taxon>Pseudomonas</taxon>
        <taxon>Pseudomonas syringae</taxon>
    </lineage>
</organism>
<feature type="domain" description="Luciferase-like" evidence="6">
    <location>
        <begin position="22"/>
        <end position="387"/>
    </location>
</feature>
<gene>
    <name evidence="7" type="ORF">ALP48_02483</name>
</gene>
<dbReference type="FunFam" id="3.20.20.30:FF:000008">
    <property type="entry name" value="Xenobiotic compound monooxygenase A subunit"/>
    <property type="match status" value="1"/>
</dbReference>
<dbReference type="NCBIfam" id="TIGR03860">
    <property type="entry name" value="FMN_nitrolo"/>
    <property type="match status" value="1"/>
</dbReference>
<sequence>MSTTARQMKLGAFLMATGHHVAAWRHPDVPADAGLDFKHYRHVARVAEAAKFDALFVADSVAAATGDIASRMARSDHFEPLTLLSALSAVTEHIGLIATATTTYNEPYHVARKFASLDHLSGGRAGWNLVTSDAAAEAQNFGRAEHVAHAERYSRAREFHQVVTGLWDSWADDAFTRDKASGEYYDPAKMHVLDHQGEHFRVKGPLNVARSPQGQPVVVQAGSSEVGRDLAAQTAEVVFTAQTSLASAQAFYADIKGRLRAFGRDADSLKIMPGVFIVVAETEALAKAKFESFQELVEPQVGVALLGRMLGNFDLSGYPLDGPLPELPLTDSGQRSRQKLLTELADQENLTLAQLGRRIAGGRGHYSLIGTPEQIADELQRWFEQGAADGFNVLVPHLPGGLEDVAQLLVPELQRRGLFRTEYDGMTLRENLGLQRPAYRF</sequence>
<name>A0A0P9Z4H5_PSESX</name>
<evidence type="ECO:0000256" key="4">
    <source>
        <dbReference type="ARBA" id="ARBA00023033"/>
    </source>
</evidence>
<keyword evidence="3" id="KW-0560">Oxidoreductase</keyword>
<dbReference type="InterPro" id="IPR016215">
    <property type="entry name" value="NTA_MOA"/>
</dbReference>
<dbReference type="GO" id="GO:0004497">
    <property type="term" value="F:monooxygenase activity"/>
    <property type="evidence" value="ECO:0007669"/>
    <property type="project" value="UniProtKB-KW"/>
</dbReference>
<evidence type="ECO:0000256" key="2">
    <source>
        <dbReference type="ARBA" id="ARBA00022643"/>
    </source>
</evidence>
<dbReference type="PIRSF" id="PIRSF000337">
    <property type="entry name" value="NTA_MOA"/>
    <property type="match status" value="1"/>
</dbReference>
<accession>A0A0P9Z4H5</accession>
<dbReference type="InterPro" id="IPR051260">
    <property type="entry name" value="Diverse_substr_monoxygenases"/>
</dbReference>
<dbReference type="InterPro" id="IPR011251">
    <property type="entry name" value="Luciferase-like_dom"/>
</dbReference>
<dbReference type="PANTHER" id="PTHR30011">
    <property type="entry name" value="ALKANESULFONATE MONOOXYGENASE-RELATED"/>
    <property type="match status" value="1"/>
</dbReference>
<evidence type="ECO:0000256" key="1">
    <source>
        <dbReference type="ARBA" id="ARBA00022630"/>
    </source>
</evidence>
<comment type="caution">
    <text evidence="7">The sequence shown here is derived from an EMBL/GenBank/DDBJ whole genome shotgun (WGS) entry which is preliminary data.</text>
</comment>
<dbReference type="EMBL" id="RBTH01000027">
    <property type="protein sequence ID" value="RMT51076.1"/>
    <property type="molecule type" value="Genomic_DNA"/>
</dbReference>
<dbReference type="PANTHER" id="PTHR30011:SF16">
    <property type="entry name" value="C2H2 FINGER DOMAIN TRANSCRIPTION FACTOR (EUROFUNG)-RELATED"/>
    <property type="match status" value="1"/>
</dbReference>
<dbReference type="Proteomes" id="UP000268096">
    <property type="component" value="Unassembled WGS sequence"/>
</dbReference>
<dbReference type="RefSeq" id="WP_057458103.1">
    <property type="nucleotide sequence ID" value="NZ_LJRH01000329.1"/>
</dbReference>
<evidence type="ECO:0000256" key="5">
    <source>
        <dbReference type="ARBA" id="ARBA00033748"/>
    </source>
</evidence>
<dbReference type="Gene3D" id="3.20.20.30">
    <property type="entry name" value="Luciferase-like domain"/>
    <property type="match status" value="1"/>
</dbReference>
<keyword evidence="4 7" id="KW-0503">Monooxygenase</keyword>
<dbReference type="AlphaFoldDB" id="A0A0P9Z4H5"/>
<reference evidence="7 8" key="1">
    <citation type="submission" date="2018-08" db="EMBL/GenBank/DDBJ databases">
        <title>Recombination of ecologically and evolutionarily significant loci maintains genetic cohesion in the Pseudomonas syringae species complex.</title>
        <authorList>
            <person name="Dillon M."/>
            <person name="Thakur S."/>
            <person name="Almeida R.N.D."/>
            <person name="Weir B.S."/>
            <person name="Guttman D.S."/>
        </authorList>
    </citation>
    <scope>NUCLEOTIDE SEQUENCE [LARGE SCALE GENOMIC DNA]</scope>
    <source>
        <strain evidence="7 8">ICMP 16926</strain>
    </source>
</reference>
<dbReference type="Pfam" id="PF00296">
    <property type="entry name" value="Bac_luciferase"/>
    <property type="match status" value="1"/>
</dbReference>
<dbReference type="InterPro" id="IPR036661">
    <property type="entry name" value="Luciferase-like_sf"/>
</dbReference>
<dbReference type="CDD" id="cd01095">
    <property type="entry name" value="Nitrilotriacetate_monoxgenase"/>
    <property type="match status" value="1"/>
</dbReference>
<keyword evidence="1" id="KW-0285">Flavoprotein</keyword>
<comment type="similarity">
    <text evidence="5">Belongs to the NtaA/SnaA/DszA monooxygenase family.</text>
</comment>
<dbReference type="SUPFAM" id="SSF51679">
    <property type="entry name" value="Bacterial luciferase-like"/>
    <property type="match status" value="1"/>
</dbReference>